<keyword evidence="2" id="KW-0732">Signal</keyword>
<evidence type="ECO:0008006" key="5">
    <source>
        <dbReference type="Google" id="ProtNLM"/>
    </source>
</evidence>
<evidence type="ECO:0000313" key="3">
    <source>
        <dbReference type="EMBL" id="KAF2877782.1"/>
    </source>
</evidence>
<gene>
    <name evidence="3" type="ORF">BDV95DRAFT_600482</name>
</gene>
<name>A0A7C8MNM7_9PLEO</name>
<dbReference type="Proteomes" id="UP000481861">
    <property type="component" value="Unassembled WGS sequence"/>
</dbReference>
<comment type="caution">
    <text evidence="3">The sequence shown here is derived from an EMBL/GenBank/DDBJ whole genome shotgun (WGS) entry which is preliminary data.</text>
</comment>
<organism evidence="3 4">
    <name type="scientific">Massariosphaeria phaeospora</name>
    <dbReference type="NCBI Taxonomy" id="100035"/>
    <lineage>
        <taxon>Eukaryota</taxon>
        <taxon>Fungi</taxon>
        <taxon>Dikarya</taxon>
        <taxon>Ascomycota</taxon>
        <taxon>Pezizomycotina</taxon>
        <taxon>Dothideomycetes</taxon>
        <taxon>Pleosporomycetidae</taxon>
        <taxon>Pleosporales</taxon>
        <taxon>Pleosporales incertae sedis</taxon>
        <taxon>Massariosphaeria</taxon>
    </lineage>
</organism>
<reference evidence="3 4" key="1">
    <citation type="submission" date="2020-01" db="EMBL/GenBank/DDBJ databases">
        <authorList>
            <consortium name="DOE Joint Genome Institute"/>
            <person name="Haridas S."/>
            <person name="Albert R."/>
            <person name="Binder M."/>
            <person name="Bloem J."/>
            <person name="Labutti K."/>
            <person name="Salamov A."/>
            <person name="Andreopoulos B."/>
            <person name="Baker S.E."/>
            <person name="Barry K."/>
            <person name="Bills G."/>
            <person name="Bluhm B.H."/>
            <person name="Cannon C."/>
            <person name="Castanera R."/>
            <person name="Culley D.E."/>
            <person name="Daum C."/>
            <person name="Ezra D."/>
            <person name="Gonzalez J.B."/>
            <person name="Henrissat B."/>
            <person name="Kuo A."/>
            <person name="Liang C."/>
            <person name="Lipzen A."/>
            <person name="Lutzoni F."/>
            <person name="Magnuson J."/>
            <person name="Mondo S."/>
            <person name="Nolan M."/>
            <person name="Ohm R."/>
            <person name="Pangilinan J."/>
            <person name="Park H.-J.H."/>
            <person name="Ramirez L."/>
            <person name="Alfaro M."/>
            <person name="Sun H."/>
            <person name="Tritt A."/>
            <person name="Yoshinaga Y."/>
            <person name="Zwiers L.-H.L."/>
            <person name="Turgeon B.G."/>
            <person name="Goodwin S.B."/>
            <person name="Spatafora J.W."/>
            <person name="Crous P.W."/>
            <person name="Grigoriev I.V."/>
        </authorList>
    </citation>
    <scope>NUCLEOTIDE SEQUENCE [LARGE SCALE GENOMIC DNA]</scope>
    <source>
        <strain evidence="3 4">CBS 611.86</strain>
    </source>
</reference>
<dbReference type="AlphaFoldDB" id="A0A7C8MNM7"/>
<accession>A0A7C8MNM7</accession>
<feature type="chain" id="PRO_5029013903" description="Copper transporter" evidence="2">
    <location>
        <begin position="21"/>
        <end position="122"/>
    </location>
</feature>
<keyword evidence="1" id="KW-0812">Transmembrane</keyword>
<keyword evidence="4" id="KW-1185">Reference proteome</keyword>
<evidence type="ECO:0000256" key="1">
    <source>
        <dbReference type="SAM" id="Phobius"/>
    </source>
</evidence>
<keyword evidence="1" id="KW-0472">Membrane</keyword>
<dbReference type="EMBL" id="JAADJZ010000001">
    <property type="protein sequence ID" value="KAF2877782.1"/>
    <property type="molecule type" value="Genomic_DNA"/>
</dbReference>
<feature type="signal peptide" evidence="2">
    <location>
        <begin position="1"/>
        <end position="20"/>
    </location>
</feature>
<proteinExistence type="predicted"/>
<keyword evidence="1" id="KW-1133">Transmembrane helix</keyword>
<protein>
    <recommendedName>
        <fullName evidence="5">Copper transporter</fullName>
    </recommendedName>
</protein>
<evidence type="ECO:0000313" key="4">
    <source>
        <dbReference type="Proteomes" id="UP000481861"/>
    </source>
</evidence>
<evidence type="ECO:0000256" key="2">
    <source>
        <dbReference type="SAM" id="SignalP"/>
    </source>
</evidence>
<sequence>MDSLVFCLIINELLIVYLWTRHRNTYTTLISNYEYSIQSSINADRPNLGPLVKRQLELLKSGLWMHNFLCGLLLFNTFLITLVTLDNSRSDLRQAVQFFAEFYAQHYCVPKGASPAKRIDGP</sequence>
<feature type="transmembrane region" description="Helical" evidence="1">
    <location>
        <begin position="63"/>
        <end position="85"/>
    </location>
</feature>